<dbReference type="STRING" id="5786.F0ZUZ9"/>
<dbReference type="EMBL" id="GL871204">
    <property type="protein sequence ID" value="EGC32239.1"/>
    <property type="molecule type" value="Genomic_DNA"/>
</dbReference>
<dbReference type="Proteomes" id="UP000001064">
    <property type="component" value="Unassembled WGS sequence"/>
</dbReference>
<dbReference type="Gene3D" id="2.90.10.30">
    <property type="match status" value="1"/>
</dbReference>
<dbReference type="eggNOG" id="ENOG502RSSN">
    <property type="taxonomic scope" value="Eukaryota"/>
</dbReference>
<dbReference type="KEGG" id="dpp:DICPUDRAFT_38686"/>
<dbReference type="Gene3D" id="2.90.10.10">
    <property type="entry name" value="Bulb-type lectin domain"/>
    <property type="match status" value="1"/>
</dbReference>
<dbReference type="OrthoDB" id="20685at2759"/>
<evidence type="ECO:0000259" key="2">
    <source>
        <dbReference type="PROSITE" id="PS50927"/>
    </source>
</evidence>
<dbReference type="OMA" id="HYPANSL"/>
<dbReference type="AlphaFoldDB" id="F0ZUZ9"/>
<dbReference type="FunCoup" id="F0ZUZ9">
    <property type="interactions" value="792"/>
</dbReference>
<dbReference type="RefSeq" id="XP_003291237.1">
    <property type="nucleotide sequence ID" value="XM_003291189.1"/>
</dbReference>
<dbReference type="CDD" id="cd00028">
    <property type="entry name" value="B_lectin"/>
    <property type="match status" value="1"/>
</dbReference>
<name>F0ZUZ9_DICPU</name>
<feature type="region of interest" description="Disordered" evidence="1">
    <location>
        <begin position="1"/>
        <end position="20"/>
    </location>
</feature>
<evidence type="ECO:0000313" key="3">
    <source>
        <dbReference type="EMBL" id="EGC32239.1"/>
    </source>
</evidence>
<evidence type="ECO:0000313" key="4">
    <source>
        <dbReference type="Proteomes" id="UP000001064"/>
    </source>
</evidence>
<dbReference type="InterPro" id="IPR001480">
    <property type="entry name" value="Bulb-type_lectin_dom"/>
</dbReference>
<keyword evidence="4" id="KW-1185">Reference proteome</keyword>
<dbReference type="InParanoid" id="F0ZUZ9"/>
<feature type="domain" description="Bulb-type lectin" evidence="2">
    <location>
        <begin position="5"/>
        <end position="123"/>
    </location>
</feature>
<dbReference type="GeneID" id="10507417"/>
<evidence type="ECO:0000256" key="1">
    <source>
        <dbReference type="SAM" id="MobiDB-lite"/>
    </source>
</evidence>
<proteinExistence type="predicted"/>
<dbReference type="PROSITE" id="PS50927">
    <property type="entry name" value="BULB_LECTIN"/>
    <property type="match status" value="1"/>
</dbReference>
<organism evidence="3 4">
    <name type="scientific">Dictyostelium purpureum</name>
    <name type="common">Slime mold</name>
    <dbReference type="NCBI Taxonomy" id="5786"/>
    <lineage>
        <taxon>Eukaryota</taxon>
        <taxon>Amoebozoa</taxon>
        <taxon>Evosea</taxon>
        <taxon>Eumycetozoa</taxon>
        <taxon>Dictyostelia</taxon>
        <taxon>Dictyosteliales</taxon>
        <taxon>Dictyosteliaceae</taxon>
        <taxon>Dictyostelium</taxon>
    </lineage>
</organism>
<dbReference type="SMART" id="SM00108">
    <property type="entry name" value="B_lectin"/>
    <property type="match status" value="1"/>
</dbReference>
<gene>
    <name evidence="3" type="ORF">DICPUDRAFT_38686</name>
</gene>
<accession>F0ZUZ9</accession>
<protein>
    <recommendedName>
        <fullName evidence="2">Bulb-type lectin domain-containing protein</fullName>
    </recommendedName>
</protein>
<dbReference type="InterPro" id="IPR036426">
    <property type="entry name" value="Bulb-type_lectin_dom_sf"/>
</dbReference>
<dbReference type="VEuPathDB" id="AmoebaDB:DICPUDRAFT_38686"/>
<reference evidence="4" key="1">
    <citation type="journal article" date="2011" name="Genome Biol.">
        <title>Comparative genomics of the social amoebae Dictyostelium discoideum and Dictyostelium purpureum.</title>
        <authorList>
            <consortium name="US DOE Joint Genome Institute (JGI-PGF)"/>
            <person name="Sucgang R."/>
            <person name="Kuo A."/>
            <person name="Tian X."/>
            <person name="Salerno W."/>
            <person name="Parikh A."/>
            <person name="Feasley C.L."/>
            <person name="Dalin E."/>
            <person name="Tu H."/>
            <person name="Huang E."/>
            <person name="Barry K."/>
            <person name="Lindquist E."/>
            <person name="Shapiro H."/>
            <person name="Bruce D."/>
            <person name="Schmutz J."/>
            <person name="Salamov A."/>
            <person name="Fey P."/>
            <person name="Gaudet P."/>
            <person name="Anjard C."/>
            <person name="Babu M.M."/>
            <person name="Basu S."/>
            <person name="Bushmanova Y."/>
            <person name="van der Wel H."/>
            <person name="Katoh-Kurasawa M."/>
            <person name="Dinh C."/>
            <person name="Coutinho P.M."/>
            <person name="Saito T."/>
            <person name="Elias M."/>
            <person name="Schaap P."/>
            <person name="Kay R.R."/>
            <person name="Henrissat B."/>
            <person name="Eichinger L."/>
            <person name="Rivero F."/>
            <person name="Putnam N.H."/>
            <person name="West C.M."/>
            <person name="Loomis W.F."/>
            <person name="Chisholm R.L."/>
            <person name="Shaulsky G."/>
            <person name="Strassmann J.E."/>
            <person name="Queller D.C."/>
            <person name="Kuspa A."/>
            <person name="Grigoriev I.V."/>
        </authorList>
    </citation>
    <scope>NUCLEOTIDE SEQUENCE [LARGE SCALE GENOMIC DNA]</scope>
    <source>
        <strain evidence="4">QSDP1</strain>
    </source>
</reference>
<sequence>MLHPVNSIRQDHPLCSNGNNQIETKDRKFHLVMQPDGNLVIYSGPHYPANSLWASNTDGKGHGPYRLIMQGDGNLCIYDSHSVCTWSSGTHGQGIKGNYSAKFRKGQLLVLDTAKQIMWTSKPSNKSNLLLGSSACAPSPAFPHHQPVVPQPVIPQPAYPHHQQPGFPSGYPGSAYQPVSPYSQPAYPQPGYPSFTATKKW</sequence>
<dbReference type="SUPFAM" id="SSF51110">
    <property type="entry name" value="alpha-D-mannose-specific plant lectins"/>
    <property type="match status" value="1"/>
</dbReference>